<dbReference type="PANTHER" id="PTHR13412:SF0">
    <property type="entry name" value="T-CELL IMMUNOMODULATORY PROTEIN"/>
    <property type="match status" value="1"/>
</dbReference>
<keyword evidence="7" id="KW-0325">Glycoprotein</keyword>
<dbReference type="SUPFAM" id="SSF69318">
    <property type="entry name" value="Integrin alpha N-terminal domain"/>
    <property type="match status" value="1"/>
</dbReference>
<dbReference type="Proteomes" id="UP000078046">
    <property type="component" value="Unassembled WGS sequence"/>
</dbReference>
<keyword evidence="4 9" id="KW-0732">Signal</keyword>
<dbReference type="InterPro" id="IPR024881">
    <property type="entry name" value="Tip"/>
</dbReference>
<dbReference type="EMBL" id="LWCA01000009">
    <property type="protein sequence ID" value="OAF72024.1"/>
    <property type="molecule type" value="Genomic_DNA"/>
</dbReference>
<reference evidence="11 12" key="1">
    <citation type="submission" date="2016-04" db="EMBL/GenBank/DDBJ databases">
        <title>The genome of Intoshia linei affirms orthonectids as highly simplified spiralians.</title>
        <authorList>
            <person name="Mikhailov K.V."/>
            <person name="Slusarev G.S."/>
            <person name="Nikitin M.A."/>
            <person name="Logacheva M.D."/>
            <person name="Penin A."/>
            <person name="Aleoshin V."/>
            <person name="Panchin Y.V."/>
        </authorList>
    </citation>
    <scope>NUCLEOTIDE SEQUENCE [LARGE SCALE GENOMIC DNA]</scope>
    <source>
        <strain evidence="11">Intl2013</strain>
        <tissue evidence="11">Whole animal</tissue>
    </source>
</reference>
<sequence>MNLLFLYFLFIKFSAVLSQVKKINSFNKLYENMDGIIMAYGDFNLDNMEDLVLYNPYNNTISIYTQNNDDNVNTVFEFYTKIELPHQEKVIGIIAIDLNTDFYLDIICTFKNENLNNFYVYMGNADNDFQINHTILDIHDEPFVFDYLAKYKLHLLLNKGNYSILWSEGLFIKRTDLVPSLRHSHGFADIYVMVIKFYLDLIFTTKAGFTVYSFKDEYTDEVFKGLYPPKCKNCKCDFSYVDTNSNSQIDIICGYIFNNENYISIFNFEDKTWSDQKIEVNINKERALFAKEGGIEVLRFADYNLDGFIDFLTVVETENKEMHVALFSNKLGYNLKKDVKRTDRAIFEHDAKYNLQNLDDLNIVRAAFIDSQEDGNLDVIVSYQNSENHLYKSVVYEFNRQPDGTFIHIKAFFTENDKHHSKMFPPVAPGVTITYSLQNLYDYQRGGKATQLSKTGHSTLSIKYTAFGLGPSPNFVDKIVVGLCRISNNYVKRERVQIIPNSKNIVIINPRMKPELWKFRLFLKTSSEFYYTAILFSVIFTIFGIVASMLYLLEKRQDKQDMLNRANVFHFDAM</sequence>
<evidence type="ECO:0000256" key="4">
    <source>
        <dbReference type="ARBA" id="ARBA00022729"/>
    </source>
</evidence>
<evidence type="ECO:0000256" key="1">
    <source>
        <dbReference type="ARBA" id="ARBA00004479"/>
    </source>
</evidence>
<dbReference type="Pfam" id="PF13517">
    <property type="entry name" value="FG-GAP_3"/>
    <property type="match status" value="1"/>
</dbReference>
<comment type="caution">
    <text evidence="11">The sequence shown here is derived from an EMBL/GenBank/DDBJ whole genome shotgun (WGS) entry which is preliminary data.</text>
</comment>
<evidence type="ECO:0000256" key="7">
    <source>
        <dbReference type="ARBA" id="ARBA00023180"/>
    </source>
</evidence>
<evidence type="ECO:0000259" key="10">
    <source>
        <dbReference type="Pfam" id="PF23122"/>
    </source>
</evidence>
<keyword evidence="11" id="KW-0401">Integrin</keyword>
<feature type="domain" description="T-cell immunomodulatory protein TIP C2" evidence="10">
    <location>
        <begin position="428"/>
        <end position="522"/>
    </location>
</feature>
<evidence type="ECO:0000256" key="6">
    <source>
        <dbReference type="ARBA" id="ARBA00023136"/>
    </source>
</evidence>
<dbReference type="AlphaFoldDB" id="A0A177BEP6"/>
<feature type="signal peptide" evidence="9">
    <location>
        <begin position="1"/>
        <end position="18"/>
    </location>
</feature>
<proteinExistence type="inferred from homology"/>
<comment type="similarity">
    <text evidence="2">Belongs to the TIP family.</text>
</comment>
<evidence type="ECO:0000256" key="2">
    <source>
        <dbReference type="ARBA" id="ARBA00006496"/>
    </source>
</evidence>
<feature type="transmembrane region" description="Helical" evidence="8">
    <location>
        <begin position="529"/>
        <end position="553"/>
    </location>
</feature>
<dbReference type="OrthoDB" id="10250728at2759"/>
<keyword evidence="12" id="KW-1185">Reference proteome</keyword>
<keyword evidence="3 8" id="KW-0812">Transmembrane</keyword>
<name>A0A177BEP6_9BILA</name>
<evidence type="ECO:0000313" key="11">
    <source>
        <dbReference type="EMBL" id="OAF72024.1"/>
    </source>
</evidence>
<dbReference type="Pfam" id="PF23122">
    <property type="entry name" value="C2_ITFG1"/>
    <property type="match status" value="1"/>
</dbReference>
<comment type="subcellular location">
    <subcellularLocation>
        <location evidence="1">Membrane</location>
        <topology evidence="1">Single-pass type I membrane protein</topology>
    </subcellularLocation>
</comment>
<evidence type="ECO:0000256" key="9">
    <source>
        <dbReference type="SAM" id="SignalP"/>
    </source>
</evidence>
<evidence type="ECO:0000256" key="3">
    <source>
        <dbReference type="ARBA" id="ARBA00022692"/>
    </source>
</evidence>
<organism evidence="11 12">
    <name type="scientific">Intoshia linei</name>
    <dbReference type="NCBI Taxonomy" id="1819745"/>
    <lineage>
        <taxon>Eukaryota</taxon>
        <taxon>Metazoa</taxon>
        <taxon>Spiralia</taxon>
        <taxon>Lophotrochozoa</taxon>
        <taxon>Mesozoa</taxon>
        <taxon>Orthonectida</taxon>
        <taxon>Rhopaluridae</taxon>
        <taxon>Intoshia</taxon>
    </lineage>
</organism>
<evidence type="ECO:0000256" key="5">
    <source>
        <dbReference type="ARBA" id="ARBA00022989"/>
    </source>
</evidence>
<dbReference type="PANTHER" id="PTHR13412">
    <property type="entry name" value="T-CELL IMMUNOMODULATORY PROTEIN HOMOLOG"/>
    <property type="match status" value="1"/>
</dbReference>
<keyword evidence="5 8" id="KW-1133">Transmembrane helix</keyword>
<accession>A0A177BEP6</accession>
<dbReference type="GO" id="GO:0007229">
    <property type="term" value="P:integrin-mediated signaling pathway"/>
    <property type="evidence" value="ECO:0007669"/>
    <property type="project" value="UniProtKB-KW"/>
</dbReference>
<dbReference type="InterPro" id="IPR057089">
    <property type="entry name" value="C2_TIP"/>
</dbReference>
<dbReference type="GO" id="GO:0005886">
    <property type="term" value="C:plasma membrane"/>
    <property type="evidence" value="ECO:0007669"/>
    <property type="project" value="TreeGrafter"/>
</dbReference>
<protein>
    <submittedName>
        <fullName evidence="11">Integrin-alpha FG-GAP repeat-containing protein 1</fullName>
    </submittedName>
</protein>
<feature type="chain" id="PRO_5008057030" evidence="9">
    <location>
        <begin position="19"/>
        <end position="574"/>
    </location>
</feature>
<gene>
    <name evidence="11" type="ORF">A3Q56_00214</name>
</gene>
<keyword evidence="6 8" id="KW-0472">Membrane</keyword>
<dbReference type="InterPro" id="IPR013517">
    <property type="entry name" value="FG-GAP"/>
</dbReference>
<evidence type="ECO:0000313" key="12">
    <source>
        <dbReference type="Proteomes" id="UP000078046"/>
    </source>
</evidence>
<evidence type="ECO:0000256" key="8">
    <source>
        <dbReference type="SAM" id="Phobius"/>
    </source>
</evidence>
<dbReference type="InterPro" id="IPR028994">
    <property type="entry name" value="Integrin_alpha_N"/>
</dbReference>